<keyword evidence="1" id="KW-0808">Transferase</keyword>
<dbReference type="PANTHER" id="PTHR43792:SF1">
    <property type="entry name" value="N-ACETYLTRANSFERASE DOMAIN-CONTAINING PROTEIN"/>
    <property type="match status" value="1"/>
</dbReference>
<evidence type="ECO:0000313" key="2">
    <source>
        <dbReference type="Proteomes" id="UP000281391"/>
    </source>
</evidence>
<dbReference type="Pfam" id="PF13302">
    <property type="entry name" value="Acetyltransf_3"/>
    <property type="match status" value="1"/>
</dbReference>
<proteinExistence type="predicted"/>
<dbReference type="EC" id="2.3.1.-" evidence="1"/>
<dbReference type="RefSeq" id="WP_004959902.1">
    <property type="nucleotide sequence ID" value="NZ_JAEKCK010000008.1"/>
</dbReference>
<organism evidence="1 2">
    <name type="scientific">Serratia odorifera</name>
    <dbReference type="NCBI Taxonomy" id="618"/>
    <lineage>
        <taxon>Bacteria</taxon>
        <taxon>Pseudomonadati</taxon>
        <taxon>Pseudomonadota</taxon>
        <taxon>Gammaproteobacteria</taxon>
        <taxon>Enterobacterales</taxon>
        <taxon>Yersiniaceae</taxon>
        <taxon>Serratia</taxon>
    </lineage>
</organism>
<dbReference type="PANTHER" id="PTHR43792">
    <property type="entry name" value="GNAT FAMILY, PUTATIVE (AFU_ORTHOLOGUE AFUA_3G00765)-RELATED-RELATED"/>
    <property type="match status" value="1"/>
</dbReference>
<dbReference type="InterPro" id="IPR016181">
    <property type="entry name" value="Acyl_CoA_acyltransferase"/>
</dbReference>
<dbReference type="Gene3D" id="3.40.630.30">
    <property type="match status" value="1"/>
</dbReference>
<evidence type="ECO:0000313" key="1">
    <source>
        <dbReference type="EMBL" id="VDZ59561.1"/>
    </source>
</evidence>
<gene>
    <name evidence="1" type="primary">ydaF_1</name>
    <name evidence="1" type="ORF">NCTC11214_03116</name>
</gene>
<dbReference type="EMBL" id="LR134117">
    <property type="protein sequence ID" value="VDZ59561.1"/>
    <property type="molecule type" value="Genomic_DNA"/>
</dbReference>
<dbReference type="AlphaFoldDB" id="A0A3S4EWN4"/>
<reference evidence="1 2" key="1">
    <citation type="submission" date="2018-12" db="EMBL/GenBank/DDBJ databases">
        <authorList>
            <consortium name="Pathogen Informatics"/>
        </authorList>
    </citation>
    <scope>NUCLEOTIDE SEQUENCE [LARGE SCALE GENOMIC DNA]</scope>
    <source>
        <strain evidence="1 2">NCTC11214</strain>
    </source>
</reference>
<dbReference type="InterPro" id="IPR000182">
    <property type="entry name" value="GNAT_dom"/>
</dbReference>
<protein>
    <submittedName>
        <fullName evidence="1">Ribosomal N-acetyltransferase YdaF</fullName>
        <ecNumber evidence="1">2.3.1.-</ecNumber>
    </submittedName>
</protein>
<dbReference type="PROSITE" id="PS51186">
    <property type="entry name" value="GNAT"/>
    <property type="match status" value="1"/>
</dbReference>
<keyword evidence="1" id="KW-0012">Acyltransferase</keyword>
<dbReference type="SUPFAM" id="SSF55729">
    <property type="entry name" value="Acyl-CoA N-acyltransferases (Nat)"/>
    <property type="match status" value="1"/>
</dbReference>
<dbReference type="InterPro" id="IPR051531">
    <property type="entry name" value="N-acetyltransferase"/>
</dbReference>
<name>A0A3S4EWN4_SEROD</name>
<sequence>MSIDTLDTARLHLRAWQDSDLSAFAALNADPRVMHYFPSTLSAAASHRQAATLRHVMQRVGWGLWAVELKAVTPFIGVVGLNPIGDDLPIAPGVEIGWRLAANYWHQGYASEAARAVLAYAFQRLSLPEVVSFTAVINQPSRRLMARIGMHYHGERFAHPRLPAGHPLRDHVVYRLTRQQWQEQTC</sequence>
<accession>A0A3S4EWN4</accession>
<dbReference type="Proteomes" id="UP000281391">
    <property type="component" value="Chromosome"/>
</dbReference>
<dbReference type="GO" id="GO:0016747">
    <property type="term" value="F:acyltransferase activity, transferring groups other than amino-acyl groups"/>
    <property type="evidence" value="ECO:0007669"/>
    <property type="project" value="InterPro"/>
</dbReference>
<dbReference type="KEGG" id="sof:NCTC11214_03116"/>